<keyword evidence="2" id="KW-1185">Reference proteome</keyword>
<dbReference type="AlphaFoldDB" id="F4RVA0"/>
<sequence>MATTSWATNSATYAISVTGFKVLDENQLPVTEIGKDRHQPGFKNGSTESAFAAFAIPLPAKPHHDDHKSKTEAKTLAGGIITGLNGLKIEGYFRFVQLSNNAGVSVDFVVEGLDQKFKAKEDINYHIHEKPATKDCSGLGPKLIDFSKDHRPLKGVKTNRQSFIDHTLSLFPVKGKTSIVDRSITIHDGVTTNYLGCATILV</sequence>
<gene>
    <name evidence="1" type="ORF">MELLADRAFT_65423</name>
</gene>
<evidence type="ECO:0000313" key="2">
    <source>
        <dbReference type="Proteomes" id="UP000001072"/>
    </source>
</evidence>
<dbReference type="VEuPathDB" id="FungiDB:MELLADRAFT_65423"/>
<dbReference type="InterPro" id="IPR036423">
    <property type="entry name" value="SOD-like_Cu/Zn_dom_sf"/>
</dbReference>
<dbReference type="GeneID" id="18930432"/>
<protein>
    <recommendedName>
        <fullName evidence="3">Superoxide dismutase copper/zinc binding domain-containing protein</fullName>
    </recommendedName>
</protein>
<dbReference type="Gene3D" id="2.60.40.200">
    <property type="entry name" value="Superoxide dismutase, copper/zinc binding domain"/>
    <property type="match status" value="1"/>
</dbReference>
<dbReference type="KEGG" id="mlr:MELLADRAFT_65423"/>
<dbReference type="GO" id="GO:0006801">
    <property type="term" value="P:superoxide metabolic process"/>
    <property type="evidence" value="ECO:0007669"/>
    <property type="project" value="InterPro"/>
</dbReference>
<dbReference type="RefSeq" id="XP_007413031.1">
    <property type="nucleotide sequence ID" value="XM_007412969.1"/>
</dbReference>
<dbReference type="HOGENOM" id="CLU_105127_0_0_1"/>
<dbReference type="OrthoDB" id="10377273at2759"/>
<dbReference type="EMBL" id="GL883123">
    <property type="protein sequence ID" value="EGG03584.1"/>
    <property type="molecule type" value="Genomic_DNA"/>
</dbReference>
<proteinExistence type="predicted"/>
<reference evidence="2" key="1">
    <citation type="journal article" date="2011" name="Proc. Natl. Acad. Sci. U.S.A.">
        <title>Obligate biotrophy features unraveled by the genomic analysis of rust fungi.</title>
        <authorList>
            <person name="Duplessis S."/>
            <person name="Cuomo C.A."/>
            <person name="Lin Y.-C."/>
            <person name="Aerts A."/>
            <person name="Tisserant E."/>
            <person name="Veneault-Fourrey C."/>
            <person name="Joly D.L."/>
            <person name="Hacquard S."/>
            <person name="Amselem J."/>
            <person name="Cantarel B.L."/>
            <person name="Chiu R."/>
            <person name="Coutinho P.M."/>
            <person name="Feau N."/>
            <person name="Field M."/>
            <person name="Frey P."/>
            <person name="Gelhaye E."/>
            <person name="Goldberg J."/>
            <person name="Grabherr M.G."/>
            <person name="Kodira C.D."/>
            <person name="Kohler A."/>
            <person name="Kuees U."/>
            <person name="Lindquist E.A."/>
            <person name="Lucas S.M."/>
            <person name="Mago R."/>
            <person name="Mauceli E."/>
            <person name="Morin E."/>
            <person name="Murat C."/>
            <person name="Pangilinan J.L."/>
            <person name="Park R."/>
            <person name="Pearson M."/>
            <person name="Quesneville H."/>
            <person name="Rouhier N."/>
            <person name="Sakthikumar S."/>
            <person name="Salamov A.A."/>
            <person name="Schmutz J."/>
            <person name="Selles B."/>
            <person name="Shapiro H."/>
            <person name="Tanguay P."/>
            <person name="Tuskan G.A."/>
            <person name="Henrissat B."/>
            <person name="Van de Peer Y."/>
            <person name="Rouze P."/>
            <person name="Ellis J.G."/>
            <person name="Dodds P.N."/>
            <person name="Schein J.E."/>
            <person name="Zhong S."/>
            <person name="Hamelin R.C."/>
            <person name="Grigoriev I.V."/>
            <person name="Szabo L.J."/>
            <person name="Martin F."/>
        </authorList>
    </citation>
    <scope>NUCLEOTIDE SEQUENCE [LARGE SCALE GENOMIC DNA]</scope>
    <source>
        <strain evidence="2">98AG31 / pathotype 3-4-7</strain>
    </source>
</reference>
<accession>F4RVA0</accession>
<organism evidence="2">
    <name type="scientific">Melampsora larici-populina (strain 98AG31 / pathotype 3-4-7)</name>
    <name type="common">Poplar leaf rust fungus</name>
    <dbReference type="NCBI Taxonomy" id="747676"/>
    <lineage>
        <taxon>Eukaryota</taxon>
        <taxon>Fungi</taxon>
        <taxon>Dikarya</taxon>
        <taxon>Basidiomycota</taxon>
        <taxon>Pucciniomycotina</taxon>
        <taxon>Pucciniomycetes</taxon>
        <taxon>Pucciniales</taxon>
        <taxon>Melampsoraceae</taxon>
        <taxon>Melampsora</taxon>
    </lineage>
</organism>
<name>F4RVA0_MELLP</name>
<evidence type="ECO:0008006" key="3">
    <source>
        <dbReference type="Google" id="ProtNLM"/>
    </source>
</evidence>
<dbReference type="SUPFAM" id="SSF49329">
    <property type="entry name" value="Cu,Zn superoxide dismutase-like"/>
    <property type="match status" value="1"/>
</dbReference>
<evidence type="ECO:0000313" key="1">
    <source>
        <dbReference type="EMBL" id="EGG03584.1"/>
    </source>
</evidence>
<dbReference type="GO" id="GO:0046872">
    <property type="term" value="F:metal ion binding"/>
    <property type="evidence" value="ECO:0007669"/>
    <property type="project" value="InterPro"/>
</dbReference>
<dbReference type="InParanoid" id="F4RVA0"/>
<dbReference type="Proteomes" id="UP000001072">
    <property type="component" value="Unassembled WGS sequence"/>
</dbReference>